<reference evidence="7" key="1">
    <citation type="submission" date="2021-05" db="EMBL/GenBank/DDBJ databases">
        <title>Direct Submission.</title>
        <authorList>
            <person name="Li K."/>
            <person name="Gao J."/>
        </authorList>
    </citation>
    <scope>NUCLEOTIDE SEQUENCE [LARGE SCALE GENOMIC DNA]</scope>
    <source>
        <strain evidence="7">HDS12</strain>
    </source>
</reference>
<dbReference type="InterPro" id="IPR012967">
    <property type="entry name" value="COMT_dimerisation"/>
</dbReference>
<evidence type="ECO:0000256" key="1">
    <source>
        <dbReference type="ARBA" id="ARBA00022603"/>
    </source>
</evidence>
<gene>
    <name evidence="6" type="ORF">KGD83_18195</name>
</gene>
<accession>A0ABX8BZX1</accession>
<dbReference type="Pfam" id="PF00891">
    <property type="entry name" value="Methyltransf_2"/>
    <property type="match status" value="1"/>
</dbReference>
<protein>
    <submittedName>
        <fullName evidence="6">Methyltransferase</fullName>
    </submittedName>
</protein>
<keyword evidence="3" id="KW-0949">S-adenosyl-L-methionine</keyword>
<evidence type="ECO:0000259" key="4">
    <source>
        <dbReference type="Pfam" id="PF00891"/>
    </source>
</evidence>
<name>A0ABX8BZX1_9ACTN</name>
<feature type="domain" description="O-methyltransferase C-terminal" evidence="4">
    <location>
        <begin position="116"/>
        <end position="322"/>
    </location>
</feature>
<dbReference type="InterPro" id="IPR036388">
    <property type="entry name" value="WH-like_DNA-bd_sf"/>
</dbReference>
<keyword evidence="2" id="KW-0808">Transferase</keyword>
<evidence type="ECO:0000313" key="6">
    <source>
        <dbReference type="EMBL" id="QUX27250.1"/>
    </source>
</evidence>
<proteinExistence type="predicted"/>
<evidence type="ECO:0000313" key="7">
    <source>
        <dbReference type="Proteomes" id="UP000678016"/>
    </source>
</evidence>
<dbReference type="GO" id="GO:0008168">
    <property type="term" value="F:methyltransferase activity"/>
    <property type="evidence" value="ECO:0007669"/>
    <property type="project" value="UniProtKB-KW"/>
</dbReference>
<dbReference type="InterPro" id="IPR029063">
    <property type="entry name" value="SAM-dependent_MTases_sf"/>
</dbReference>
<sequence>MNSPQTALSTEYQTMMSYTQGMWTSQIVRTAAALSLPEHLEEGPRSAGEIADAASTDPEAMFRLLRVCVALGLVSFDPATERFSATDLLATLRRGAPGTLANWSMVQTMPGHWRSWAEATDAVRAGSTRSAQALGSPLFDYFADNPEEGALFSDAMTDLTGPVAPEAAAVIDTSGAPTIVDVGGANGTFVHEFLRRDPGARGVVLDLPGTSAGARAEAEGAGLLDRLTVVGGDFFDAVPPGDLYLLKFVLHDWQDDDCVRILENCREAMAPGGRVCIVEMVVGPVEDPGLDAALMDMNMLVITEGKERDMAEFDALLTRAGLRRAKQTAISRPYSVIEAVAAD</sequence>
<dbReference type="InterPro" id="IPR016461">
    <property type="entry name" value="COMT-like"/>
</dbReference>
<dbReference type="EMBL" id="CP074132">
    <property type="protein sequence ID" value="QUX27250.1"/>
    <property type="molecule type" value="Genomic_DNA"/>
</dbReference>
<evidence type="ECO:0000256" key="3">
    <source>
        <dbReference type="ARBA" id="ARBA00022691"/>
    </source>
</evidence>
<organism evidence="6 7">
    <name type="scientific">Nocardiopsis akebiae</name>
    <dbReference type="NCBI Taxonomy" id="2831968"/>
    <lineage>
        <taxon>Bacteria</taxon>
        <taxon>Bacillati</taxon>
        <taxon>Actinomycetota</taxon>
        <taxon>Actinomycetes</taxon>
        <taxon>Streptosporangiales</taxon>
        <taxon>Nocardiopsidaceae</taxon>
        <taxon>Nocardiopsis</taxon>
    </lineage>
</organism>
<dbReference type="Gene3D" id="3.40.50.150">
    <property type="entry name" value="Vaccinia Virus protein VP39"/>
    <property type="match status" value="1"/>
</dbReference>
<evidence type="ECO:0000259" key="5">
    <source>
        <dbReference type="Pfam" id="PF08100"/>
    </source>
</evidence>
<dbReference type="PANTHER" id="PTHR43712">
    <property type="entry name" value="PUTATIVE (AFU_ORTHOLOGUE AFUA_4G14580)-RELATED"/>
    <property type="match status" value="1"/>
</dbReference>
<dbReference type="PROSITE" id="PS51683">
    <property type="entry name" value="SAM_OMT_II"/>
    <property type="match status" value="1"/>
</dbReference>
<dbReference type="PANTHER" id="PTHR43712:SF2">
    <property type="entry name" value="O-METHYLTRANSFERASE CICE"/>
    <property type="match status" value="1"/>
</dbReference>
<dbReference type="SUPFAM" id="SSF46785">
    <property type="entry name" value="Winged helix' DNA-binding domain"/>
    <property type="match status" value="1"/>
</dbReference>
<dbReference type="Proteomes" id="UP000678016">
    <property type="component" value="Chromosome"/>
</dbReference>
<dbReference type="PIRSF" id="PIRSF005739">
    <property type="entry name" value="O-mtase"/>
    <property type="match status" value="1"/>
</dbReference>
<keyword evidence="1 6" id="KW-0489">Methyltransferase</keyword>
<dbReference type="Gene3D" id="1.10.10.10">
    <property type="entry name" value="Winged helix-like DNA-binding domain superfamily/Winged helix DNA-binding domain"/>
    <property type="match status" value="1"/>
</dbReference>
<feature type="domain" description="O-methyltransferase dimerisation" evidence="5">
    <location>
        <begin position="16"/>
        <end position="88"/>
    </location>
</feature>
<dbReference type="InterPro" id="IPR001077">
    <property type="entry name" value="COMT_C"/>
</dbReference>
<keyword evidence="7" id="KW-1185">Reference proteome</keyword>
<dbReference type="CDD" id="cd02440">
    <property type="entry name" value="AdoMet_MTases"/>
    <property type="match status" value="1"/>
</dbReference>
<dbReference type="RefSeq" id="WP_212640324.1">
    <property type="nucleotide sequence ID" value="NZ_CP074132.1"/>
</dbReference>
<dbReference type="Pfam" id="PF08100">
    <property type="entry name" value="Dimerisation"/>
    <property type="match status" value="1"/>
</dbReference>
<dbReference type="GO" id="GO:0032259">
    <property type="term" value="P:methylation"/>
    <property type="evidence" value="ECO:0007669"/>
    <property type="project" value="UniProtKB-KW"/>
</dbReference>
<evidence type="ECO:0000256" key="2">
    <source>
        <dbReference type="ARBA" id="ARBA00022679"/>
    </source>
</evidence>
<dbReference type="SUPFAM" id="SSF53335">
    <property type="entry name" value="S-adenosyl-L-methionine-dependent methyltransferases"/>
    <property type="match status" value="1"/>
</dbReference>
<dbReference type="InterPro" id="IPR036390">
    <property type="entry name" value="WH_DNA-bd_sf"/>
</dbReference>